<evidence type="ECO:0000259" key="2">
    <source>
        <dbReference type="SMART" id="SM00474"/>
    </source>
</evidence>
<dbReference type="InterPro" id="IPR012337">
    <property type="entry name" value="RNaseH-like_sf"/>
</dbReference>
<accession>A0ABV5ZJR4</accession>
<feature type="compositionally biased region" description="Basic and acidic residues" evidence="1">
    <location>
        <begin position="257"/>
        <end position="271"/>
    </location>
</feature>
<reference evidence="3 4" key="1">
    <citation type="submission" date="2024-09" db="EMBL/GenBank/DDBJ databases">
        <authorList>
            <person name="Sun Q."/>
            <person name="Mori K."/>
        </authorList>
    </citation>
    <scope>NUCLEOTIDE SEQUENCE [LARGE SCALE GENOMIC DNA]</scope>
    <source>
        <strain evidence="3 4">ATCC 51272</strain>
    </source>
</reference>
<dbReference type="InterPro" id="IPR052408">
    <property type="entry name" value="Exonuclease_MUT-7-like"/>
</dbReference>
<protein>
    <submittedName>
        <fullName evidence="3">3'-5' exonuclease</fullName>
        <ecNumber evidence="3">3.1.-.-</ecNumber>
    </submittedName>
</protein>
<keyword evidence="3" id="KW-0540">Nuclease</keyword>
<keyword evidence="4" id="KW-1185">Reference proteome</keyword>
<comment type="caution">
    <text evidence="3">The sequence shown here is derived from an EMBL/GenBank/DDBJ whole genome shotgun (WGS) entry which is preliminary data.</text>
</comment>
<dbReference type="InterPro" id="IPR036397">
    <property type="entry name" value="RNaseH_sf"/>
</dbReference>
<dbReference type="GO" id="GO:0004527">
    <property type="term" value="F:exonuclease activity"/>
    <property type="evidence" value="ECO:0007669"/>
    <property type="project" value="UniProtKB-KW"/>
</dbReference>
<dbReference type="SUPFAM" id="SSF53098">
    <property type="entry name" value="Ribonuclease H-like"/>
    <property type="match status" value="1"/>
</dbReference>
<dbReference type="Pfam" id="PF01612">
    <property type="entry name" value="DNA_pol_A_exo1"/>
    <property type="match status" value="1"/>
</dbReference>
<dbReference type="PANTHER" id="PTHR47765:SF2">
    <property type="entry name" value="EXONUCLEASE MUT-7 HOMOLOG"/>
    <property type="match status" value="1"/>
</dbReference>
<organism evidence="3 4">
    <name type="scientific">Hallella seregens ATCC 51272</name>
    <dbReference type="NCBI Taxonomy" id="1336250"/>
    <lineage>
        <taxon>Bacteria</taxon>
        <taxon>Pseudomonadati</taxon>
        <taxon>Bacteroidota</taxon>
        <taxon>Bacteroidia</taxon>
        <taxon>Bacteroidales</taxon>
        <taxon>Prevotellaceae</taxon>
        <taxon>Hallella</taxon>
    </lineage>
</organism>
<dbReference type="EMBL" id="JBHLZF010000002">
    <property type="protein sequence ID" value="MFB9897595.1"/>
    <property type="molecule type" value="Genomic_DNA"/>
</dbReference>
<dbReference type="Gene3D" id="3.30.420.10">
    <property type="entry name" value="Ribonuclease H-like superfamily/Ribonuclease H"/>
    <property type="match status" value="1"/>
</dbReference>
<feature type="compositionally biased region" description="Basic and acidic residues" evidence="1">
    <location>
        <begin position="219"/>
        <end position="228"/>
    </location>
</feature>
<proteinExistence type="predicted"/>
<keyword evidence="3" id="KW-0378">Hydrolase</keyword>
<feature type="compositionally biased region" description="Basic residues" evidence="1">
    <location>
        <begin position="229"/>
        <end position="256"/>
    </location>
</feature>
<dbReference type="EC" id="3.1.-.-" evidence="3"/>
<dbReference type="SMART" id="SM00474">
    <property type="entry name" value="35EXOc"/>
    <property type="match status" value="1"/>
</dbReference>
<dbReference type="Proteomes" id="UP001589688">
    <property type="component" value="Unassembled WGS sequence"/>
</dbReference>
<gene>
    <name evidence="3" type="ORF">ACFFK8_07245</name>
</gene>
<keyword evidence="3" id="KW-0269">Exonuclease</keyword>
<dbReference type="PANTHER" id="PTHR47765">
    <property type="entry name" value="3'-5' EXONUCLEASE DOMAIN-CONTAINING PROTEIN"/>
    <property type="match status" value="1"/>
</dbReference>
<evidence type="ECO:0000256" key="1">
    <source>
        <dbReference type="SAM" id="MobiDB-lite"/>
    </source>
</evidence>
<feature type="domain" description="3'-5' exonuclease" evidence="2">
    <location>
        <begin position="26"/>
        <end position="195"/>
    </location>
</feature>
<name>A0ABV5ZJR4_9BACT</name>
<sequence length="271" mass="30761">MKKTLYSKFDKKEITALPQVSFPGRIISIISPGETEKAVNYLLSSDILGVDTETKPAFHRGEQHQVGLLQVSNRTTCFLFRLNLTGITPAIKRLLEDTSVKKVGLSWHDDLRGLQAKEPFAPGLFIDLQDMVPQMGIEDLSLQKLYANFFGRKISKRQRLSNWEAPILDERQKQYAAIDAWACIHLYEEIVRLEKTHDYELVVVPEPESATPKARARATGKDKAEVHQSKKTARKPRVKSRKKVNSAAKTNKKTARKKAELSNQENKDTHV</sequence>
<dbReference type="InterPro" id="IPR002562">
    <property type="entry name" value="3'-5'_exonuclease_dom"/>
</dbReference>
<evidence type="ECO:0000313" key="3">
    <source>
        <dbReference type="EMBL" id="MFB9897595.1"/>
    </source>
</evidence>
<dbReference type="CDD" id="cd06141">
    <property type="entry name" value="WRN_exo"/>
    <property type="match status" value="1"/>
</dbReference>
<dbReference type="RefSeq" id="WP_027952286.1">
    <property type="nucleotide sequence ID" value="NZ_JADU01000016.1"/>
</dbReference>
<feature type="region of interest" description="Disordered" evidence="1">
    <location>
        <begin position="207"/>
        <end position="271"/>
    </location>
</feature>
<evidence type="ECO:0000313" key="4">
    <source>
        <dbReference type="Proteomes" id="UP001589688"/>
    </source>
</evidence>